<dbReference type="InterPro" id="IPR002825">
    <property type="entry name" value="Pept_S49_ser-pept_pro"/>
</dbReference>
<evidence type="ECO:0008006" key="3">
    <source>
        <dbReference type="Google" id="ProtNLM"/>
    </source>
</evidence>
<dbReference type="PANTHER" id="PTHR35984:SF1">
    <property type="entry name" value="PERIPLASMIC SERINE PROTEASE"/>
    <property type="match status" value="1"/>
</dbReference>
<protein>
    <recommendedName>
        <fullName evidence="3">Serine dehydrogenase proteinase</fullName>
    </recommendedName>
</protein>
<sequence>MNRDRRVALGGELEKLRLTGSRAALLRLPGVLRLARWPGLGLRQGQALDGGHAPPQVPAMGEEAWTPVRRCVAHWRRPRLKESDDQRRPQGVLEVSIRNSGSEPADDRETALDVGMQPDQKRMRTKDREAVLAAGKTLEDSSPGTWLLISGEFTSDSRDAKGTEGQVRDLLQYLFKYPTSRGEDDPSPEINVLVDSVGGSLDSAYTAALYLTAYSSMVRVYVPRRAKSASTLLALGSDELYLSPFGELGPLDTRLSDPRNPARNVSALDCYQSVDYVRDFGIRAMRRVMPALIDLAGHQDSATALMEESTRFALGAITPLLQDMNSLDLGAWGRSLRIGERYTRKLLEAKPTNVDQQWIEEIARKLVFDYTHHYFPIDYREAERLGLPVAMMDEKTYFAAAKVVDICQGKNFVGFISKKEVAAWNQLVAKMPALADAGPSADGREAAERRALALVDDSGGATKPKFD</sequence>
<dbReference type="SUPFAM" id="SSF52096">
    <property type="entry name" value="ClpP/crotonase"/>
    <property type="match status" value="1"/>
</dbReference>
<dbReference type="InterPro" id="IPR029045">
    <property type="entry name" value="ClpP/crotonase-like_dom_sf"/>
</dbReference>
<proteinExistence type="predicted"/>
<dbReference type="PANTHER" id="PTHR35984">
    <property type="entry name" value="PERIPLASMIC SERINE PROTEASE"/>
    <property type="match status" value="1"/>
</dbReference>
<accession>A0AB33K300</accession>
<reference evidence="2" key="1">
    <citation type="submission" date="2024-07" db="EMBL/GenBank/DDBJ databases">
        <title>Complete genome sequences of cellulolytic bacteria, Kitasatospora sp. CMC57 and Streptomyces sp. CMC78, isolated from Japanese agricultural soil.</title>
        <authorList>
            <person name="Hashimoto T."/>
            <person name="Ito M."/>
            <person name="Iwamoto M."/>
            <person name="Fukahori D."/>
            <person name="Shoda T."/>
            <person name="Sakoda M."/>
            <person name="Morohoshi T."/>
            <person name="Mitsuboshi M."/>
            <person name="Nishizawa T."/>
        </authorList>
    </citation>
    <scope>NUCLEOTIDE SEQUENCE</scope>
    <source>
        <strain evidence="2">CMC57</strain>
    </source>
</reference>
<dbReference type="GO" id="GO:0016020">
    <property type="term" value="C:membrane"/>
    <property type="evidence" value="ECO:0007669"/>
    <property type="project" value="InterPro"/>
</dbReference>
<gene>
    <name evidence="2" type="ORF">KCMC57_63300</name>
</gene>
<feature type="region of interest" description="Disordered" evidence="1">
    <location>
        <begin position="80"/>
        <end position="125"/>
    </location>
</feature>
<evidence type="ECO:0000256" key="1">
    <source>
        <dbReference type="SAM" id="MobiDB-lite"/>
    </source>
</evidence>
<dbReference type="Gene3D" id="3.90.226.10">
    <property type="entry name" value="2-enoyl-CoA Hydratase, Chain A, domain 1"/>
    <property type="match status" value="1"/>
</dbReference>
<organism evidence="2">
    <name type="scientific">Kitasatospora sp. CMC57</name>
    <dbReference type="NCBI Taxonomy" id="3231513"/>
    <lineage>
        <taxon>Bacteria</taxon>
        <taxon>Bacillati</taxon>
        <taxon>Actinomycetota</taxon>
        <taxon>Actinomycetes</taxon>
        <taxon>Kitasatosporales</taxon>
        <taxon>Streptomycetaceae</taxon>
        <taxon>Kitasatospora</taxon>
    </lineage>
</organism>
<evidence type="ECO:0000313" key="2">
    <source>
        <dbReference type="EMBL" id="BFP49962.1"/>
    </source>
</evidence>
<dbReference type="EMBL" id="AP035881">
    <property type="protein sequence ID" value="BFP49962.1"/>
    <property type="molecule type" value="Genomic_DNA"/>
</dbReference>
<dbReference type="AlphaFoldDB" id="A0AB33K300"/>
<name>A0AB33K300_9ACTN</name>